<dbReference type="InterPro" id="IPR018828">
    <property type="entry name" value="RRG7"/>
</dbReference>
<evidence type="ECO:0000313" key="10">
    <source>
        <dbReference type="Proteomes" id="UP000325113"/>
    </source>
</evidence>
<dbReference type="Proteomes" id="UP000323011">
    <property type="component" value="Unassembled WGS sequence"/>
</dbReference>
<evidence type="ECO:0000313" key="7">
    <source>
        <dbReference type="Proteomes" id="UP000322899"/>
    </source>
</evidence>
<reference evidence="7 8" key="1">
    <citation type="submission" date="2019-07" db="EMBL/GenBank/DDBJ databases">
        <title>Genomes of Cafeteria roenbergensis.</title>
        <authorList>
            <person name="Fischer M.G."/>
            <person name="Hackl T."/>
            <person name="Roman M."/>
        </authorList>
    </citation>
    <scope>NUCLEOTIDE SEQUENCE [LARGE SCALE GENOMIC DNA]</scope>
    <source>
        <strain evidence="4 8">BVI</strain>
        <strain evidence="5 10">Cflag</strain>
        <strain evidence="6 7">E4-10P</strain>
        <strain evidence="3 9">RCC970-E3</strain>
    </source>
</reference>
<proteinExistence type="predicted"/>
<evidence type="ECO:0008006" key="11">
    <source>
        <dbReference type="Google" id="ProtNLM"/>
    </source>
</evidence>
<dbReference type="Pfam" id="PF10356">
    <property type="entry name" value="RRG7"/>
    <property type="match status" value="2"/>
</dbReference>
<dbReference type="EMBL" id="VLTL01000233">
    <property type="protein sequence ID" value="KAA0150277.1"/>
    <property type="molecule type" value="Genomic_DNA"/>
</dbReference>
<evidence type="ECO:0000313" key="8">
    <source>
        <dbReference type="Proteomes" id="UP000323011"/>
    </source>
</evidence>
<protein>
    <recommendedName>
        <fullName evidence="11">Restriction endonuclease type IV Mrr domain-containing protein</fullName>
    </recommendedName>
</protein>
<dbReference type="OrthoDB" id="20734at2759"/>
<evidence type="ECO:0000313" key="3">
    <source>
        <dbReference type="EMBL" id="KAA0150277.1"/>
    </source>
</evidence>
<keyword evidence="2" id="KW-0496">Mitochondrion</keyword>
<sequence>MAVAKGMRYEVHVARVLESMLGAAALVVRCGGANDRGVDVLADLGDMSIVVQCKNFGKRLGPQFVRELEASVADAQSSAASWQTLGLLASPEGFTKQAHLRAMAAAQPLGLVVLREGDALPSSLVLNAPAHMRLPQQLTVARATHEEQCTARRAVFPDASEAVGATAAASGLVSLHCWRA</sequence>
<dbReference type="PANTHER" id="PTHR28133">
    <property type="entry name" value="REQUIRED FOR RESPIRATORY GROWTH PROTEIN 7, MITOCHONDRIAL"/>
    <property type="match status" value="1"/>
</dbReference>
<gene>
    <name evidence="6" type="ORF">FNF27_06723</name>
    <name evidence="3" type="ORF">FNF28_07278</name>
    <name evidence="4" type="ORF">FNF29_02538</name>
    <name evidence="5" type="ORF">FNF31_06080</name>
</gene>
<dbReference type="InterPro" id="IPR011335">
    <property type="entry name" value="Restrct_endonuc-II-like"/>
</dbReference>
<dbReference type="EMBL" id="VLTN01000012">
    <property type="protein sequence ID" value="KAA0154318.1"/>
    <property type="molecule type" value="Genomic_DNA"/>
</dbReference>
<dbReference type="EMBL" id="VLTO01000063">
    <property type="protein sequence ID" value="KAA0170131.1"/>
    <property type="molecule type" value="Genomic_DNA"/>
</dbReference>
<dbReference type="Proteomes" id="UP000325113">
    <property type="component" value="Unassembled WGS sequence"/>
</dbReference>
<dbReference type="Gene3D" id="3.40.1350.10">
    <property type="match status" value="1"/>
</dbReference>
<dbReference type="Proteomes" id="UP000324907">
    <property type="component" value="Unassembled WGS sequence"/>
</dbReference>
<dbReference type="GO" id="GO:0005739">
    <property type="term" value="C:mitochondrion"/>
    <property type="evidence" value="ECO:0007669"/>
    <property type="project" value="UniProtKB-SubCell"/>
</dbReference>
<dbReference type="PANTHER" id="PTHR28133:SF1">
    <property type="entry name" value="REQUIRED FOR RESPIRATORY GROWTH PROTEIN 7, MITOCHONDRIAL"/>
    <property type="match status" value="1"/>
</dbReference>
<evidence type="ECO:0000256" key="2">
    <source>
        <dbReference type="ARBA" id="ARBA00023128"/>
    </source>
</evidence>
<evidence type="ECO:0000313" key="5">
    <source>
        <dbReference type="EMBL" id="KAA0155541.1"/>
    </source>
</evidence>
<evidence type="ECO:0000313" key="6">
    <source>
        <dbReference type="EMBL" id="KAA0170131.1"/>
    </source>
</evidence>
<dbReference type="GO" id="GO:0003676">
    <property type="term" value="F:nucleic acid binding"/>
    <property type="evidence" value="ECO:0007669"/>
    <property type="project" value="InterPro"/>
</dbReference>
<evidence type="ECO:0000313" key="4">
    <source>
        <dbReference type="EMBL" id="KAA0154318.1"/>
    </source>
</evidence>
<dbReference type="EMBL" id="VLTM01000087">
    <property type="protein sequence ID" value="KAA0155541.1"/>
    <property type="molecule type" value="Genomic_DNA"/>
</dbReference>
<dbReference type="GO" id="GO:0006281">
    <property type="term" value="P:DNA repair"/>
    <property type="evidence" value="ECO:0007669"/>
    <property type="project" value="UniProtKB-ARBA"/>
</dbReference>
<comment type="caution">
    <text evidence="4">The sequence shown here is derived from an EMBL/GenBank/DDBJ whole genome shotgun (WGS) entry which is preliminary data.</text>
</comment>
<evidence type="ECO:0000313" key="9">
    <source>
        <dbReference type="Proteomes" id="UP000324907"/>
    </source>
</evidence>
<keyword evidence="8" id="KW-1185">Reference proteome</keyword>
<name>A0A5A8CNM2_CAFRO</name>
<dbReference type="Proteomes" id="UP000322899">
    <property type="component" value="Unassembled WGS sequence"/>
</dbReference>
<dbReference type="AlphaFoldDB" id="A0A5A8CNM2"/>
<dbReference type="SUPFAM" id="SSF52980">
    <property type="entry name" value="Restriction endonuclease-like"/>
    <property type="match status" value="1"/>
</dbReference>
<organism evidence="4 8">
    <name type="scientific">Cafeteria roenbergensis</name>
    <name type="common">Marine flagellate</name>
    <dbReference type="NCBI Taxonomy" id="33653"/>
    <lineage>
        <taxon>Eukaryota</taxon>
        <taxon>Sar</taxon>
        <taxon>Stramenopiles</taxon>
        <taxon>Bigyra</taxon>
        <taxon>Opalozoa</taxon>
        <taxon>Bicosoecida</taxon>
        <taxon>Cafeteriaceae</taxon>
        <taxon>Cafeteria</taxon>
    </lineage>
</organism>
<evidence type="ECO:0000256" key="1">
    <source>
        <dbReference type="ARBA" id="ARBA00004173"/>
    </source>
</evidence>
<comment type="subcellular location">
    <subcellularLocation>
        <location evidence="1">Mitochondrion</location>
    </subcellularLocation>
</comment>
<accession>A0A5A8CNM2</accession>
<dbReference type="InterPro" id="IPR011856">
    <property type="entry name" value="tRNA_endonuc-like_dom_sf"/>
</dbReference>